<dbReference type="AlphaFoldDB" id="A0A916U1S2"/>
<dbReference type="EMBL" id="BMIL01000002">
    <property type="protein sequence ID" value="GGC57162.1"/>
    <property type="molecule type" value="Genomic_DNA"/>
</dbReference>
<reference evidence="2" key="1">
    <citation type="journal article" date="2014" name="Int. J. Syst. Evol. Microbiol.">
        <title>Complete genome sequence of Corynebacterium casei LMG S-19264T (=DSM 44701T), isolated from a smear-ripened cheese.</title>
        <authorList>
            <consortium name="US DOE Joint Genome Institute (JGI-PGF)"/>
            <person name="Walter F."/>
            <person name="Albersmeier A."/>
            <person name="Kalinowski J."/>
            <person name="Ruckert C."/>
        </authorList>
    </citation>
    <scope>NUCLEOTIDE SEQUENCE</scope>
    <source>
        <strain evidence="2">CGMCC 1.15343</strain>
    </source>
</reference>
<feature type="signal peptide" evidence="1">
    <location>
        <begin position="1"/>
        <end position="25"/>
    </location>
</feature>
<feature type="chain" id="PRO_5037333050" evidence="1">
    <location>
        <begin position="26"/>
        <end position="181"/>
    </location>
</feature>
<name>A0A916U1S2_9SPHI</name>
<comment type="caution">
    <text evidence="2">The sequence shown here is derived from an EMBL/GenBank/DDBJ whole genome shotgun (WGS) entry which is preliminary data.</text>
</comment>
<evidence type="ECO:0000256" key="1">
    <source>
        <dbReference type="SAM" id="SignalP"/>
    </source>
</evidence>
<dbReference type="PROSITE" id="PS51257">
    <property type="entry name" value="PROKAR_LIPOPROTEIN"/>
    <property type="match status" value="1"/>
</dbReference>
<accession>A0A916U1S2</accession>
<reference evidence="2" key="2">
    <citation type="submission" date="2020-09" db="EMBL/GenBank/DDBJ databases">
        <authorList>
            <person name="Sun Q."/>
            <person name="Zhou Y."/>
        </authorList>
    </citation>
    <scope>NUCLEOTIDE SEQUENCE</scope>
    <source>
        <strain evidence="2">CGMCC 1.15343</strain>
    </source>
</reference>
<proteinExistence type="predicted"/>
<dbReference type="RefSeq" id="WP_188625586.1">
    <property type="nucleotide sequence ID" value="NZ_BMIL01000002.1"/>
</dbReference>
<keyword evidence="3" id="KW-1185">Reference proteome</keyword>
<evidence type="ECO:0000313" key="2">
    <source>
        <dbReference type="EMBL" id="GGC57162.1"/>
    </source>
</evidence>
<protein>
    <submittedName>
        <fullName evidence="2">Uncharacterized protein</fullName>
    </submittedName>
</protein>
<keyword evidence="1" id="KW-0732">Signal</keyword>
<gene>
    <name evidence="2" type="ORF">GCM10011387_08420</name>
</gene>
<dbReference type="Proteomes" id="UP000651668">
    <property type="component" value="Unassembled WGS sequence"/>
</dbReference>
<sequence length="181" mass="20159">MKIFTPKPALFLVLAFMLFSCSVQAQDRTKRIGNKPRTGSSNTSFAVTKGHQIGIKMNAGRKMLQLMNLDFGIENTKKEPIGIKVNVYEFKKEQPTENLVKEAIVTAIPSGKSRMNIDLAKYDIKAKGDILVAIEFTETKSGYNPVFSIGLFNGGTYRFQGTEWKKMPVAGVDFNVTVKKL</sequence>
<evidence type="ECO:0000313" key="3">
    <source>
        <dbReference type="Proteomes" id="UP000651668"/>
    </source>
</evidence>
<organism evidence="2 3">
    <name type="scientific">Pedobacter quisquiliarum</name>
    <dbReference type="NCBI Taxonomy" id="1834438"/>
    <lineage>
        <taxon>Bacteria</taxon>
        <taxon>Pseudomonadati</taxon>
        <taxon>Bacteroidota</taxon>
        <taxon>Sphingobacteriia</taxon>
        <taxon>Sphingobacteriales</taxon>
        <taxon>Sphingobacteriaceae</taxon>
        <taxon>Pedobacter</taxon>
    </lineage>
</organism>